<feature type="compositionally biased region" description="Pro residues" evidence="1">
    <location>
        <begin position="134"/>
        <end position="145"/>
    </location>
</feature>
<evidence type="ECO:0000256" key="1">
    <source>
        <dbReference type="SAM" id="MobiDB-lite"/>
    </source>
</evidence>
<evidence type="ECO:0000259" key="2">
    <source>
        <dbReference type="Pfam" id="PF13581"/>
    </source>
</evidence>
<protein>
    <recommendedName>
        <fullName evidence="2">Histidine kinase/HSP90-like ATPase domain-containing protein</fullName>
    </recommendedName>
</protein>
<dbReference type="EMBL" id="BCMM01000026">
    <property type="protein sequence ID" value="GAQ64870.1"/>
    <property type="molecule type" value="Genomic_DNA"/>
</dbReference>
<reference evidence="4" key="3">
    <citation type="submission" date="2016-02" db="EMBL/GenBank/DDBJ databases">
        <title>Draft genome of pathogenic Streptomyces sp. in Japan.</title>
        <authorList>
            <person name="Tomihama T."/>
            <person name="Ikenaga M."/>
            <person name="Sakai M."/>
            <person name="Okubo T."/>
            <person name="Ikeda S."/>
        </authorList>
    </citation>
    <scope>NUCLEOTIDE SEQUENCE [LARGE SCALE GENOMIC DNA]</scope>
    <source>
        <strain evidence="4">S58</strain>
    </source>
</reference>
<feature type="domain" description="Histidine kinase/HSP90-like ATPase" evidence="2">
    <location>
        <begin position="13"/>
        <end position="84"/>
    </location>
</feature>
<feature type="region of interest" description="Disordered" evidence="1">
    <location>
        <begin position="117"/>
        <end position="145"/>
    </location>
</feature>
<reference evidence="4" key="1">
    <citation type="submission" date="2015-11" db="EMBL/GenBank/DDBJ databases">
        <authorList>
            <consortium name="Cross-ministerial Strategic Innovation Promotion Program (SIP) consortium"/>
            <person name="Tomihama T."/>
            <person name="Ikenaga M."/>
            <person name="Sakai M."/>
            <person name="Okubo T."/>
            <person name="Ikeda S."/>
        </authorList>
    </citation>
    <scope>NUCLEOTIDE SEQUENCE [LARGE SCALE GENOMIC DNA]</scope>
    <source>
        <strain evidence="4">S58</strain>
    </source>
</reference>
<dbReference type="InterPro" id="IPR003594">
    <property type="entry name" value="HATPase_dom"/>
</dbReference>
<gene>
    <name evidence="3" type="ORF">SsS58_05275</name>
</gene>
<dbReference type="SUPFAM" id="SSF55874">
    <property type="entry name" value="ATPase domain of HSP90 chaperone/DNA topoisomerase II/histidine kinase"/>
    <property type="match status" value="1"/>
</dbReference>
<dbReference type="RefSeq" id="WP_059082322.1">
    <property type="nucleotide sequence ID" value="NZ_BCMM01000026.1"/>
</dbReference>
<evidence type="ECO:0000313" key="3">
    <source>
        <dbReference type="EMBL" id="GAQ64870.1"/>
    </source>
</evidence>
<accession>A0A100JSH2</accession>
<dbReference type="InterPro" id="IPR036890">
    <property type="entry name" value="HATPase_C_sf"/>
</dbReference>
<dbReference type="Pfam" id="PF13581">
    <property type="entry name" value="HATPase_c_2"/>
    <property type="match status" value="1"/>
</dbReference>
<reference evidence="3 4" key="2">
    <citation type="journal article" date="2016" name="Genome Announc.">
        <title>Draft Genome Sequences of Streptomyces scabiei S58, Streptomyces turgidiscabies T45, and Streptomyces acidiscabies a10, the Pathogens of Potato Common Scab, Isolated in Japan.</title>
        <authorList>
            <person name="Tomihama T."/>
            <person name="Nishi Y."/>
            <person name="Sakai M."/>
            <person name="Ikenaga M."/>
            <person name="Okubo T."/>
            <person name="Ikeda S."/>
        </authorList>
    </citation>
    <scope>NUCLEOTIDE SEQUENCE [LARGE SCALE GENOMIC DNA]</scope>
    <source>
        <strain evidence="3 4">S58</strain>
    </source>
</reference>
<dbReference type="Gene3D" id="3.30.565.10">
    <property type="entry name" value="Histidine kinase-like ATPase, C-terminal domain"/>
    <property type="match status" value="1"/>
</dbReference>
<name>A0A100JSH2_STRSC</name>
<sequence length="145" mass="14098">MRGVALLRTEFDAAGLPLLRPLVEEAGLRTGLATAVRGALVQAVAEIAADAVEHGSGAGTVDIRSLDGALCCEVTEHGPGATAGRSAGLGPRLAEALITAPGAGGGRLRVHGTARGTSTTLSVPLPASATAPPASAPPATAPAAR</sequence>
<organism evidence="3 4">
    <name type="scientific">Streptomyces scabiei</name>
    <dbReference type="NCBI Taxonomy" id="1930"/>
    <lineage>
        <taxon>Bacteria</taxon>
        <taxon>Bacillati</taxon>
        <taxon>Actinomycetota</taxon>
        <taxon>Actinomycetes</taxon>
        <taxon>Kitasatosporales</taxon>
        <taxon>Streptomycetaceae</taxon>
        <taxon>Streptomyces</taxon>
    </lineage>
</organism>
<comment type="caution">
    <text evidence="3">The sequence shown here is derived from an EMBL/GenBank/DDBJ whole genome shotgun (WGS) entry which is preliminary data.</text>
</comment>
<dbReference type="AlphaFoldDB" id="A0A100JSH2"/>
<proteinExistence type="predicted"/>
<evidence type="ECO:0000313" key="4">
    <source>
        <dbReference type="Proteomes" id="UP000067448"/>
    </source>
</evidence>
<dbReference type="Proteomes" id="UP000067448">
    <property type="component" value="Unassembled WGS sequence"/>
</dbReference>
<dbReference type="OrthoDB" id="4088450at2"/>